<dbReference type="EMBL" id="CM041554">
    <property type="protein sequence ID" value="KAI3351897.1"/>
    <property type="molecule type" value="Genomic_DNA"/>
</dbReference>
<evidence type="ECO:0000313" key="1">
    <source>
        <dbReference type="EMBL" id="KAI3351897.1"/>
    </source>
</evidence>
<organism evidence="1 2">
    <name type="scientific">Scortum barcoo</name>
    <name type="common">barcoo grunter</name>
    <dbReference type="NCBI Taxonomy" id="214431"/>
    <lineage>
        <taxon>Eukaryota</taxon>
        <taxon>Metazoa</taxon>
        <taxon>Chordata</taxon>
        <taxon>Craniata</taxon>
        <taxon>Vertebrata</taxon>
        <taxon>Euteleostomi</taxon>
        <taxon>Actinopterygii</taxon>
        <taxon>Neopterygii</taxon>
        <taxon>Teleostei</taxon>
        <taxon>Neoteleostei</taxon>
        <taxon>Acanthomorphata</taxon>
        <taxon>Eupercaria</taxon>
        <taxon>Centrarchiformes</taxon>
        <taxon>Terapontoidei</taxon>
        <taxon>Terapontidae</taxon>
        <taxon>Scortum</taxon>
    </lineage>
</organism>
<comment type="caution">
    <text evidence="1">The sequence shown here is derived from an EMBL/GenBank/DDBJ whole genome shotgun (WGS) entry which is preliminary data.</text>
</comment>
<feature type="non-terminal residue" evidence="1">
    <location>
        <position position="1"/>
    </location>
</feature>
<evidence type="ECO:0000313" key="2">
    <source>
        <dbReference type="Proteomes" id="UP000831701"/>
    </source>
</evidence>
<dbReference type="Proteomes" id="UP000831701">
    <property type="component" value="Chromosome 24"/>
</dbReference>
<protein>
    <submittedName>
        <fullName evidence="1">Uncharacterized protein</fullName>
    </submittedName>
</protein>
<name>A0ACB8V886_9TELE</name>
<reference evidence="1" key="1">
    <citation type="submission" date="2022-04" db="EMBL/GenBank/DDBJ databases">
        <title>Jade perch genome.</title>
        <authorList>
            <person name="Chao B."/>
        </authorList>
    </citation>
    <scope>NUCLEOTIDE SEQUENCE</scope>
    <source>
        <strain evidence="1">CB-2022</strain>
    </source>
</reference>
<accession>A0ACB8V886</accession>
<sequence length="527" mass="57490">TVSSSLFLKAMNIYSVTLIGPAPWGFRLQGGKDFSMPLTVSRLTPGGKAAQAGVGVGDWVVSIDDTNAEDMTHVEAQNKIRAASDSLHLTLSKAFKAGGDQKDSLAPASVQPKYSFAPSTTINKMARPFAAGGASANSGPVIKPVAYSPKLNTPRSQGHASMQQPQNGHGLRVENPPCFIPNDRSKKRQKRLIQDTEDWQPRTGTTQSRSFRILAQLTGTDFSKSGVRAWHTQESGATESDGFEGMVGFCGSQVESFSPHSLEPTPSPAKAQAADKPDASKTAAAAARSSGPSCRPPWVTDPNFADRFRPDKTSTVVTQHQQPVQPTPMQNRSSILQAAQQAPEDSGRTPVCGACNKIIRGRYLVALGRSWHPEEFTCSQCKAVLEEGGFFEERGSVYCTKCHDNRYAPNCAKCKKKITGEIMHALKMTYHVQCFKCAACKTPIRNQAFYMEEGEPYCEKDYEKMFGTKCHGCDFKIDAGDRFLEALGYSWHDTCFVCALCQINLEGKTFYSKKDKPLCKGHAFAPV</sequence>
<keyword evidence="2" id="KW-1185">Reference proteome</keyword>
<gene>
    <name evidence="1" type="ORF">L3Q82_020723</name>
</gene>
<proteinExistence type="predicted"/>